<feature type="transmembrane region" description="Helical" evidence="1">
    <location>
        <begin position="52"/>
        <end position="76"/>
    </location>
</feature>
<name>A0A7X6S0U6_9STRE</name>
<accession>A0A7X6S0U6</accession>
<keyword evidence="1" id="KW-1133">Transmembrane helix</keyword>
<gene>
    <name evidence="2" type="ORF">HF992_02345</name>
</gene>
<dbReference type="AlphaFoldDB" id="A0A7X6S0U6"/>
<evidence type="ECO:0000313" key="2">
    <source>
        <dbReference type="EMBL" id="NKZ19700.1"/>
    </source>
</evidence>
<sequence length="78" mass="8217">MNAKTIIIGFISLIFGIAAVNGLWSAAEGYLKFLSGQRINNDLTKEEGRNQMLFGLAQAGGLGAFLAGIIAAINALEF</sequence>
<evidence type="ECO:0000313" key="3">
    <source>
        <dbReference type="Proteomes" id="UP000522720"/>
    </source>
</evidence>
<reference evidence="2 3" key="1">
    <citation type="submission" date="2020-04" db="EMBL/GenBank/DDBJ databases">
        <title>MicrobeNet Type strains.</title>
        <authorList>
            <person name="Nicholson A.C."/>
        </authorList>
    </citation>
    <scope>NUCLEOTIDE SEQUENCE [LARGE SCALE GENOMIC DNA]</scope>
    <source>
        <strain evidence="2 3">CCUG 69612</strain>
    </source>
</reference>
<dbReference type="Proteomes" id="UP000522720">
    <property type="component" value="Unassembled WGS sequence"/>
</dbReference>
<organism evidence="2 3">
    <name type="scientific">Streptococcus ovuberis</name>
    <dbReference type="NCBI Taxonomy" id="1936207"/>
    <lineage>
        <taxon>Bacteria</taxon>
        <taxon>Bacillati</taxon>
        <taxon>Bacillota</taxon>
        <taxon>Bacilli</taxon>
        <taxon>Lactobacillales</taxon>
        <taxon>Streptococcaceae</taxon>
        <taxon>Streptococcus</taxon>
    </lineage>
</organism>
<keyword evidence="1" id="KW-0472">Membrane</keyword>
<feature type="transmembrane region" description="Helical" evidence="1">
    <location>
        <begin position="6"/>
        <end position="31"/>
    </location>
</feature>
<proteinExistence type="predicted"/>
<keyword evidence="1" id="KW-0812">Transmembrane</keyword>
<comment type="caution">
    <text evidence="2">The sequence shown here is derived from an EMBL/GenBank/DDBJ whole genome shotgun (WGS) entry which is preliminary data.</text>
</comment>
<dbReference type="RefSeq" id="WP_168548460.1">
    <property type="nucleotide sequence ID" value="NZ_JAAXPR010000003.1"/>
</dbReference>
<evidence type="ECO:0000256" key="1">
    <source>
        <dbReference type="SAM" id="Phobius"/>
    </source>
</evidence>
<protein>
    <submittedName>
        <fullName evidence="2">Uncharacterized protein</fullName>
    </submittedName>
</protein>
<dbReference type="EMBL" id="JAAXPR010000003">
    <property type="protein sequence ID" value="NKZ19700.1"/>
    <property type="molecule type" value="Genomic_DNA"/>
</dbReference>
<keyword evidence="3" id="KW-1185">Reference proteome</keyword>